<dbReference type="PROSITE" id="PS51318">
    <property type="entry name" value="TAT"/>
    <property type="match status" value="1"/>
</dbReference>
<dbReference type="InterPro" id="IPR039424">
    <property type="entry name" value="SBP_5"/>
</dbReference>
<dbReference type="SUPFAM" id="SSF53850">
    <property type="entry name" value="Periplasmic binding protein-like II"/>
    <property type="match status" value="1"/>
</dbReference>
<evidence type="ECO:0000313" key="6">
    <source>
        <dbReference type="EMBL" id="TGY63214.1"/>
    </source>
</evidence>
<keyword evidence="3" id="KW-0813">Transport</keyword>
<dbReference type="Gene3D" id="3.90.76.10">
    <property type="entry name" value="Dipeptide-binding Protein, Domain 1"/>
    <property type="match status" value="1"/>
</dbReference>
<dbReference type="Gene3D" id="3.10.105.10">
    <property type="entry name" value="Dipeptide-binding Protein, Domain 3"/>
    <property type="match status" value="1"/>
</dbReference>
<dbReference type="AlphaFoldDB" id="A0A4S2F748"/>
<feature type="domain" description="Solute-binding protein family 5" evidence="5">
    <location>
        <begin position="81"/>
        <end position="468"/>
    </location>
</feature>
<accession>A0A4S2F748</accession>
<dbReference type="Gene3D" id="3.40.190.10">
    <property type="entry name" value="Periplasmic binding protein-like II"/>
    <property type="match status" value="1"/>
</dbReference>
<dbReference type="PANTHER" id="PTHR30290:SF10">
    <property type="entry name" value="PERIPLASMIC OLIGOPEPTIDE-BINDING PROTEIN-RELATED"/>
    <property type="match status" value="1"/>
</dbReference>
<comment type="similarity">
    <text evidence="2">Belongs to the bacterial solute-binding protein 5 family.</text>
</comment>
<evidence type="ECO:0000256" key="4">
    <source>
        <dbReference type="ARBA" id="ARBA00022729"/>
    </source>
</evidence>
<dbReference type="Proteomes" id="UP000310263">
    <property type="component" value="Unassembled WGS sequence"/>
</dbReference>
<dbReference type="Pfam" id="PF00496">
    <property type="entry name" value="SBP_bac_5"/>
    <property type="match status" value="1"/>
</dbReference>
<dbReference type="OrthoDB" id="9764591at2"/>
<dbReference type="InterPro" id="IPR006311">
    <property type="entry name" value="TAT_signal"/>
</dbReference>
<proteinExistence type="inferred from homology"/>
<evidence type="ECO:0000256" key="1">
    <source>
        <dbReference type="ARBA" id="ARBA00004196"/>
    </source>
</evidence>
<reference evidence="6 7" key="1">
    <citation type="submission" date="2019-04" db="EMBL/GenBank/DDBJ databases">
        <title>Microbes associate with the intestines of laboratory mice.</title>
        <authorList>
            <person name="Navarre W."/>
            <person name="Wong E."/>
            <person name="Huang K."/>
            <person name="Tropini C."/>
            <person name="Ng K."/>
            <person name="Yu B."/>
        </authorList>
    </citation>
    <scope>NUCLEOTIDE SEQUENCE [LARGE SCALE GENOMIC DNA]</scope>
    <source>
        <strain evidence="6 7">NM07_P-09</strain>
    </source>
</reference>
<evidence type="ECO:0000256" key="2">
    <source>
        <dbReference type="ARBA" id="ARBA00005695"/>
    </source>
</evidence>
<gene>
    <name evidence="6" type="ORF">E5334_01550</name>
</gene>
<dbReference type="GO" id="GO:0043190">
    <property type="term" value="C:ATP-binding cassette (ABC) transporter complex"/>
    <property type="evidence" value="ECO:0007669"/>
    <property type="project" value="InterPro"/>
</dbReference>
<dbReference type="PIRSF" id="PIRSF002741">
    <property type="entry name" value="MppA"/>
    <property type="match status" value="1"/>
</dbReference>
<keyword evidence="7" id="KW-1185">Reference proteome</keyword>
<dbReference type="GO" id="GO:0042597">
    <property type="term" value="C:periplasmic space"/>
    <property type="evidence" value="ECO:0007669"/>
    <property type="project" value="UniProtKB-ARBA"/>
</dbReference>
<organism evidence="6 7">
    <name type="scientific">Muricaecibacterium torontonense</name>
    <dbReference type="NCBI Taxonomy" id="3032871"/>
    <lineage>
        <taxon>Bacteria</taxon>
        <taxon>Bacillati</taxon>
        <taxon>Actinomycetota</taxon>
        <taxon>Coriobacteriia</taxon>
        <taxon>Coriobacteriales</taxon>
        <taxon>Atopobiaceae</taxon>
        <taxon>Muricaecibacterium</taxon>
    </lineage>
</organism>
<evidence type="ECO:0000256" key="3">
    <source>
        <dbReference type="ARBA" id="ARBA00022448"/>
    </source>
</evidence>
<dbReference type="EMBL" id="SRYE01000001">
    <property type="protein sequence ID" value="TGY63214.1"/>
    <property type="molecule type" value="Genomic_DNA"/>
</dbReference>
<dbReference type="GO" id="GO:0015833">
    <property type="term" value="P:peptide transport"/>
    <property type="evidence" value="ECO:0007669"/>
    <property type="project" value="TreeGrafter"/>
</dbReference>
<keyword evidence="4" id="KW-0732">Signal</keyword>
<dbReference type="InterPro" id="IPR000914">
    <property type="entry name" value="SBP_5_dom"/>
</dbReference>
<evidence type="ECO:0000259" key="5">
    <source>
        <dbReference type="Pfam" id="PF00496"/>
    </source>
</evidence>
<sequence length="548" mass="60152">MNIQLSRAQFLKASAATLAAWGVASPLAGCKTGSGAEAVLVYGIQNPTGIEPYTLEDENAMAVCYQLFDPLTRYNPQTQELDPLVAKSWESNETADEWTFHLRDDVTFHDGSKVTAASFIYGWTRLVNPKSYDTPSAVGYHLSMVDGYDQLVSGENVEFTGLSAPDDTTLVVKLSAPYADFPYVCSTCTLAPIPEGMGTGDNYQSYAAAPVGNGAFKMKGEFKDGQYVELERYEDYWGDVPKISGVRFTVYRDVLTSYKEVEAGSCDCSNVPLNQCMQSKETYGEAEDGGYVANPGHQYFSGEMLYTQYLVFNMGAQEIADIRIRQALSLAINRDAICTNVYQGSAEPATDIIPPAIAGSTPDTWPVEFDRDRAGALLDEAGYPADSNGRRGLAIQLMTNAANDKTEYEAIISDWDAIGIDASINQLEYAAMLDNYYSGNFVVAARGWYADYPIADNYLYPLFSASSSDNMSHFDDPEFDRMILAARAVRDDQERVDAMHACDVYAAEKLPIAPLNWRGLAKCATARCHDFRITPQILPVAAQMTIEG</sequence>
<protein>
    <submittedName>
        <fullName evidence="6">ABC transporter substrate-binding protein</fullName>
    </submittedName>
</protein>
<dbReference type="PANTHER" id="PTHR30290">
    <property type="entry name" value="PERIPLASMIC BINDING COMPONENT OF ABC TRANSPORTER"/>
    <property type="match status" value="1"/>
</dbReference>
<dbReference type="GO" id="GO:1904680">
    <property type="term" value="F:peptide transmembrane transporter activity"/>
    <property type="evidence" value="ECO:0007669"/>
    <property type="project" value="TreeGrafter"/>
</dbReference>
<comment type="subcellular location">
    <subcellularLocation>
        <location evidence="1">Cell envelope</location>
    </subcellularLocation>
</comment>
<evidence type="ECO:0000313" key="7">
    <source>
        <dbReference type="Proteomes" id="UP000310263"/>
    </source>
</evidence>
<comment type="caution">
    <text evidence="6">The sequence shown here is derived from an EMBL/GenBank/DDBJ whole genome shotgun (WGS) entry which is preliminary data.</text>
</comment>
<dbReference type="RefSeq" id="WP_136011841.1">
    <property type="nucleotide sequence ID" value="NZ_SRYE01000001.1"/>
</dbReference>
<dbReference type="InterPro" id="IPR030678">
    <property type="entry name" value="Peptide/Ni-bd"/>
</dbReference>
<name>A0A4S2F748_9ACTN</name>
<dbReference type="GO" id="GO:0030313">
    <property type="term" value="C:cell envelope"/>
    <property type="evidence" value="ECO:0007669"/>
    <property type="project" value="UniProtKB-SubCell"/>
</dbReference>
<dbReference type="CDD" id="cd00995">
    <property type="entry name" value="PBP2_NikA_DppA_OppA_like"/>
    <property type="match status" value="1"/>
</dbReference>